<evidence type="ECO:0000313" key="2">
    <source>
        <dbReference type="Proteomes" id="UP000829364"/>
    </source>
</evidence>
<dbReference type="Proteomes" id="UP000829364">
    <property type="component" value="Chromosome 3"/>
</dbReference>
<protein>
    <submittedName>
        <fullName evidence="1">Uncharacterized protein</fullName>
    </submittedName>
</protein>
<dbReference type="RefSeq" id="XP_047841798.1">
    <property type="nucleotide sequence ID" value="XM_047985821.1"/>
</dbReference>
<accession>A0A9Q8VB04</accession>
<dbReference type="AlphaFoldDB" id="A0A9Q8VB04"/>
<organism evidence="1 2">
    <name type="scientific">Purpureocillium takamizusanense</name>
    <dbReference type="NCBI Taxonomy" id="2060973"/>
    <lineage>
        <taxon>Eukaryota</taxon>
        <taxon>Fungi</taxon>
        <taxon>Dikarya</taxon>
        <taxon>Ascomycota</taxon>
        <taxon>Pezizomycotina</taxon>
        <taxon>Sordariomycetes</taxon>
        <taxon>Hypocreomycetidae</taxon>
        <taxon>Hypocreales</taxon>
        <taxon>Ophiocordycipitaceae</taxon>
        <taxon>Purpureocillium</taxon>
    </lineage>
</organism>
<proteinExistence type="predicted"/>
<dbReference type="KEGG" id="ptkz:JDV02_004591"/>
<sequence>MSLGIAPAGRPKWSSNQKDLHWPVANEPAVFDVTDLILRMNRRSCIARRKDNHHPKLGQAICNVSPSTCSMMANIVSSHRTERINRGARIPSLCAASTASSASSAEAGS</sequence>
<dbReference type="EMBL" id="CP086356">
    <property type="protein sequence ID" value="UNI18317.1"/>
    <property type="molecule type" value="Genomic_DNA"/>
</dbReference>
<keyword evidence="2" id="KW-1185">Reference proteome</keyword>
<gene>
    <name evidence="1" type="ORF">JDV02_004591</name>
</gene>
<reference evidence="1" key="1">
    <citation type="submission" date="2021-11" db="EMBL/GenBank/DDBJ databases">
        <title>Purpureocillium_takamizusanense_genome.</title>
        <authorList>
            <person name="Nguyen N.-H."/>
        </authorList>
    </citation>
    <scope>NUCLEOTIDE SEQUENCE</scope>
    <source>
        <strain evidence="1">PT3</strain>
    </source>
</reference>
<dbReference type="GeneID" id="72066544"/>
<evidence type="ECO:0000313" key="1">
    <source>
        <dbReference type="EMBL" id="UNI18317.1"/>
    </source>
</evidence>
<name>A0A9Q8VB04_9HYPO</name>